<dbReference type="OMA" id="GWQLWMD"/>
<dbReference type="Pfam" id="PF24108">
    <property type="entry name" value="DUF7383"/>
    <property type="match status" value="1"/>
</dbReference>
<dbReference type="InterPro" id="IPR008979">
    <property type="entry name" value="Galactose-bd-like_sf"/>
</dbReference>
<dbReference type="KEGG" id="halz:E5139_08015"/>
<protein>
    <submittedName>
        <fullName evidence="1">Uncharacterized protein</fullName>
    </submittedName>
</protein>
<evidence type="ECO:0000313" key="2">
    <source>
        <dbReference type="Proteomes" id="UP000297053"/>
    </source>
</evidence>
<evidence type="ECO:0000313" key="1">
    <source>
        <dbReference type="EMBL" id="QCD65584.1"/>
    </source>
</evidence>
<dbReference type="AlphaFoldDB" id="A0A4D6KC82"/>
<gene>
    <name evidence="1" type="ORF">E5139_08015</name>
</gene>
<dbReference type="InterPro" id="IPR055807">
    <property type="entry name" value="DUF7383"/>
</dbReference>
<organism evidence="1 2">
    <name type="scientific">Halomicrobium mukohataei</name>
    <dbReference type="NCBI Taxonomy" id="57705"/>
    <lineage>
        <taxon>Archaea</taxon>
        <taxon>Methanobacteriati</taxon>
        <taxon>Methanobacteriota</taxon>
        <taxon>Stenosarchaea group</taxon>
        <taxon>Halobacteria</taxon>
        <taxon>Halobacteriales</taxon>
        <taxon>Haloarculaceae</taxon>
        <taxon>Halomicrobium</taxon>
    </lineage>
</organism>
<dbReference type="SUPFAM" id="SSF49785">
    <property type="entry name" value="Galactose-binding domain-like"/>
    <property type="match status" value="1"/>
</dbReference>
<accession>A0A4D6KC82</accession>
<dbReference type="Gene3D" id="2.60.120.260">
    <property type="entry name" value="Galactose-binding domain-like"/>
    <property type="match status" value="1"/>
</dbReference>
<name>A0A4D6KC82_9EURY</name>
<sequence>MTDYRANYAMVSLQEQLGPDPNALDVPWATFSADESDVHTFDVPTADPVEPYVQMQVYDVGSYDHELLINGQALSGFDLPTGQGWQYWMDTVTSARLREGENTLQFQRDTTTDDSFVVGTLTVNWKEPVD</sequence>
<dbReference type="Proteomes" id="UP000297053">
    <property type="component" value="Chromosome"/>
</dbReference>
<dbReference type="GeneID" id="42178873"/>
<dbReference type="RefSeq" id="WP_015761945.1">
    <property type="nucleotide sequence ID" value="NZ_CP039375.1"/>
</dbReference>
<reference evidence="1 2" key="2">
    <citation type="submission" date="2019-04" db="EMBL/GenBank/DDBJ databases">
        <authorList>
            <person name="Yang S."/>
            <person name="Wei W."/>
        </authorList>
    </citation>
    <scope>NUCLEOTIDE SEQUENCE [LARGE SCALE GENOMIC DNA]</scope>
    <source>
        <strain evidence="2">ZP60</strain>
    </source>
</reference>
<reference evidence="1 2" key="1">
    <citation type="submission" date="2019-04" db="EMBL/GenBank/DDBJ databases">
        <title>Complete genome sequence of Arthrobacter sp. ZXY-2 associated with effective atrazine degradation and salt adaptation.</title>
        <authorList>
            <person name="Zhao X."/>
        </authorList>
    </citation>
    <scope>NUCLEOTIDE SEQUENCE [LARGE SCALE GENOMIC DNA]</scope>
    <source>
        <strain evidence="2">ZP60</strain>
    </source>
</reference>
<dbReference type="EMBL" id="CP039375">
    <property type="protein sequence ID" value="QCD65584.1"/>
    <property type="molecule type" value="Genomic_DNA"/>
</dbReference>
<proteinExistence type="predicted"/>